<dbReference type="SUPFAM" id="SSF81343">
    <property type="entry name" value="Fumarate reductase respiratory complex transmembrane subunits"/>
    <property type="match status" value="1"/>
</dbReference>
<comment type="caution">
    <text evidence="17">The sequence shown here is derived from an EMBL/GenBank/DDBJ whole genome shotgun (WGS) entry which is preliminary data.</text>
</comment>
<keyword evidence="9" id="KW-0349">Heme</keyword>
<keyword evidence="11" id="KW-0479">Metal-binding</keyword>
<evidence type="ECO:0000256" key="7">
    <source>
        <dbReference type="ARBA" id="ARBA00022448"/>
    </source>
</evidence>
<dbReference type="GO" id="GO:0020037">
    <property type="term" value="F:heme binding"/>
    <property type="evidence" value="ECO:0007669"/>
    <property type="project" value="InterPro"/>
</dbReference>
<organism evidence="17 18">
    <name type="scientific">Pelagibius litoralis</name>
    <dbReference type="NCBI Taxonomy" id="374515"/>
    <lineage>
        <taxon>Bacteria</taxon>
        <taxon>Pseudomonadati</taxon>
        <taxon>Pseudomonadota</taxon>
        <taxon>Alphaproteobacteria</taxon>
        <taxon>Rhodospirillales</taxon>
        <taxon>Rhodovibrionaceae</taxon>
        <taxon>Pelagibius</taxon>
    </lineage>
</organism>
<evidence type="ECO:0000256" key="16">
    <source>
        <dbReference type="SAM" id="Phobius"/>
    </source>
</evidence>
<reference evidence="17" key="1">
    <citation type="submission" date="2020-03" db="EMBL/GenBank/DDBJ databases">
        <title>Genome of Pelagibius litoralis DSM 21314T.</title>
        <authorList>
            <person name="Wang G."/>
        </authorList>
    </citation>
    <scope>NUCLEOTIDE SEQUENCE</scope>
    <source>
        <strain evidence="17">DSM 21314</strain>
    </source>
</reference>
<feature type="transmembrane region" description="Helical" evidence="16">
    <location>
        <begin position="98"/>
        <end position="124"/>
    </location>
</feature>
<evidence type="ECO:0000256" key="12">
    <source>
        <dbReference type="ARBA" id="ARBA00022982"/>
    </source>
</evidence>
<comment type="subcellular location">
    <subcellularLocation>
        <location evidence="3">Membrane</location>
        <topology evidence="3">Multi-pass membrane protein</topology>
    </subcellularLocation>
</comment>
<dbReference type="InterPro" id="IPR034804">
    <property type="entry name" value="SQR/QFR_C/D"/>
</dbReference>
<evidence type="ECO:0000256" key="1">
    <source>
        <dbReference type="ARBA" id="ARBA00001971"/>
    </source>
</evidence>
<evidence type="ECO:0000256" key="5">
    <source>
        <dbReference type="ARBA" id="ARBA00011558"/>
    </source>
</evidence>
<evidence type="ECO:0000256" key="4">
    <source>
        <dbReference type="ARBA" id="ARBA00005163"/>
    </source>
</evidence>
<evidence type="ECO:0000256" key="3">
    <source>
        <dbReference type="ARBA" id="ARBA00004141"/>
    </source>
</evidence>
<feature type="transmembrane region" description="Helical" evidence="16">
    <location>
        <begin position="28"/>
        <end position="48"/>
    </location>
</feature>
<dbReference type="Pfam" id="PF01127">
    <property type="entry name" value="Sdh_cyt"/>
    <property type="match status" value="1"/>
</dbReference>
<accession>A0A967C464</accession>
<gene>
    <name evidence="17" type="primary">sdhD</name>
    <name evidence="17" type="ORF">HBA54_06530</name>
</gene>
<dbReference type="InterPro" id="IPR014312">
    <property type="entry name" value="Succ_DH_anchor"/>
</dbReference>
<dbReference type="GO" id="GO:0016020">
    <property type="term" value="C:membrane"/>
    <property type="evidence" value="ECO:0007669"/>
    <property type="project" value="UniProtKB-SubCell"/>
</dbReference>
<keyword evidence="18" id="KW-1185">Reference proteome</keyword>
<protein>
    <recommendedName>
        <fullName evidence="6">Succinate dehydrogenase hydrophobic membrane anchor subunit</fullName>
    </recommendedName>
</protein>
<evidence type="ECO:0000313" key="17">
    <source>
        <dbReference type="EMBL" id="NIA68244.1"/>
    </source>
</evidence>
<keyword evidence="10 16" id="KW-0812">Transmembrane</keyword>
<evidence type="ECO:0000256" key="11">
    <source>
        <dbReference type="ARBA" id="ARBA00022723"/>
    </source>
</evidence>
<dbReference type="AlphaFoldDB" id="A0A967C464"/>
<evidence type="ECO:0000256" key="6">
    <source>
        <dbReference type="ARBA" id="ARBA00019425"/>
    </source>
</evidence>
<dbReference type="RefSeq" id="WP_167222637.1">
    <property type="nucleotide sequence ID" value="NZ_JAAQPH010000004.1"/>
</dbReference>
<comment type="pathway">
    <text evidence="4">Carbohydrate metabolism; tricarboxylic acid cycle.</text>
</comment>
<evidence type="ECO:0000256" key="15">
    <source>
        <dbReference type="ARBA" id="ARBA00023136"/>
    </source>
</evidence>
<dbReference type="Proteomes" id="UP000761264">
    <property type="component" value="Unassembled WGS sequence"/>
</dbReference>
<dbReference type="GO" id="GO:0046872">
    <property type="term" value="F:metal ion binding"/>
    <property type="evidence" value="ECO:0007669"/>
    <property type="project" value="UniProtKB-KW"/>
</dbReference>
<keyword evidence="8" id="KW-0816">Tricarboxylic acid cycle</keyword>
<name>A0A967C464_9PROT</name>
<dbReference type="CDD" id="cd03495">
    <property type="entry name" value="SQR_TypeC_SdhD_like"/>
    <property type="match status" value="1"/>
</dbReference>
<sequence>MSLRSPLGRVRGLGSAKDGTGHWWAQRLTALALIPLTVWFCVAVVSLSGADHAAVAAWAGSPLVAGLLILLIAATFYHAYLGVQVVIEDYVHSEMFKIAGLLLAKAAAIVLALTGILSVLLLLFR</sequence>
<keyword evidence="13 16" id="KW-1133">Transmembrane helix</keyword>
<feature type="transmembrane region" description="Helical" evidence="16">
    <location>
        <begin position="55"/>
        <end position="78"/>
    </location>
</feature>
<dbReference type="NCBIfam" id="TIGR02968">
    <property type="entry name" value="succ_dehyd_anc"/>
    <property type="match status" value="1"/>
</dbReference>
<keyword evidence="15 16" id="KW-0472">Membrane</keyword>
<proteinExistence type="predicted"/>
<comment type="function">
    <text evidence="2">Membrane-anchoring subunit of succinate dehydrogenase (SDH).</text>
</comment>
<dbReference type="EMBL" id="JAAQPH010000004">
    <property type="protein sequence ID" value="NIA68244.1"/>
    <property type="molecule type" value="Genomic_DNA"/>
</dbReference>
<dbReference type="GO" id="GO:0006099">
    <property type="term" value="P:tricarboxylic acid cycle"/>
    <property type="evidence" value="ECO:0007669"/>
    <property type="project" value="UniProtKB-KW"/>
</dbReference>
<evidence type="ECO:0000256" key="14">
    <source>
        <dbReference type="ARBA" id="ARBA00023004"/>
    </source>
</evidence>
<evidence type="ECO:0000256" key="2">
    <source>
        <dbReference type="ARBA" id="ARBA00004050"/>
    </source>
</evidence>
<keyword evidence="7" id="KW-0813">Transport</keyword>
<comment type="subunit">
    <text evidence="5">Part of an enzyme complex containing four subunits: a flavoprotein, an iron-sulfur protein, plus two membrane-anchoring proteins, SdhC and SdhD.</text>
</comment>
<dbReference type="InterPro" id="IPR000701">
    <property type="entry name" value="SuccDH_FuR_B_TM-su"/>
</dbReference>
<dbReference type="Gene3D" id="1.20.1300.10">
    <property type="entry name" value="Fumarate reductase/succinate dehydrogenase, transmembrane subunit"/>
    <property type="match status" value="1"/>
</dbReference>
<evidence type="ECO:0000313" key="18">
    <source>
        <dbReference type="Proteomes" id="UP000761264"/>
    </source>
</evidence>
<evidence type="ECO:0000256" key="10">
    <source>
        <dbReference type="ARBA" id="ARBA00022692"/>
    </source>
</evidence>
<keyword evidence="14" id="KW-0408">Iron</keyword>
<evidence type="ECO:0000256" key="13">
    <source>
        <dbReference type="ARBA" id="ARBA00022989"/>
    </source>
</evidence>
<comment type="cofactor">
    <cofactor evidence="1">
        <name>heme</name>
        <dbReference type="ChEBI" id="CHEBI:30413"/>
    </cofactor>
</comment>
<evidence type="ECO:0000256" key="8">
    <source>
        <dbReference type="ARBA" id="ARBA00022532"/>
    </source>
</evidence>
<evidence type="ECO:0000256" key="9">
    <source>
        <dbReference type="ARBA" id="ARBA00022617"/>
    </source>
</evidence>
<keyword evidence="12" id="KW-0249">Electron transport</keyword>